<dbReference type="EMBL" id="MU802217">
    <property type="protein sequence ID" value="KAJ3980173.1"/>
    <property type="molecule type" value="Genomic_DNA"/>
</dbReference>
<evidence type="ECO:0000313" key="3">
    <source>
        <dbReference type="Proteomes" id="UP001163850"/>
    </source>
</evidence>
<dbReference type="Proteomes" id="UP001163850">
    <property type="component" value="Unassembled WGS sequence"/>
</dbReference>
<sequence>MIAKNGNFPDPTSDRDAEEDDEDTGSPSQSRSACTRSVLLGKPASCKPQSMRRRTQACELWHVQRQRCSWIEDHASRRLRGKRAKLEDDVYRGPAARVMDRKFAGPKIAEQLAVLVGQNLELVGIARHSLEVQKKILSIMERRESREIKMVEGEKEEEEDEEDEDSEGEEDEEEKEKNDEKRRNEIREGKRRAE</sequence>
<feature type="region of interest" description="Disordered" evidence="1">
    <location>
        <begin position="1"/>
        <end position="39"/>
    </location>
</feature>
<reference evidence="2" key="1">
    <citation type="submission" date="2022-08" db="EMBL/GenBank/DDBJ databases">
        <authorList>
            <consortium name="DOE Joint Genome Institute"/>
            <person name="Min B."/>
            <person name="Riley R."/>
            <person name="Sierra-Patev S."/>
            <person name="Naranjo-Ortiz M."/>
            <person name="Looney B."/>
            <person name="Konkel Z."/>
            <person name="Slot J.C."/>
            <person name="Sakamoto Y."/>
            <person name="Steenwyk J.L."/>
            <person name="Rokas A."/>
            <person name="Carro J."/>
            <person name="Camarero S."/>
            <person name="Ferreira P."/>
            <person name="Molpeceres G."/>
            <person name="Ruiz-Duenas F.J."/>
            <person name="Serrano A."/>
            <person name="Henrissat B."/>
            <person name="Drula E."/>
            <person name="Hughes K.W."/>
            <person name="Mata J.L."/>
            <person name="Ishikawa N.K."/>
            <person name="Vargas-Isla R."/>
            <person name="Ushijima S."/>
            <person name="Smith C.A."/>
            <person name="Ahrendt S."/>
            <person name="Andreopoulos W."/>
            <person name="He G."/>
            <person name="Labutti K."/>
            <person name="Lipzen A."/>
            <person name="Ng V."/>
            <person name="Sandor L."/>
            <person name="Barry K."/>
            <person name="Martinez A.T."/>
            <person name="Xiao Y."/>
            <person name="Gibbons J.G."/>
            <person name="Terashima K."/>
            <person name="Hibbett D.S."/>
            <person name="Grigoriev I.V."/>
        </authorList>
    </citation>
    <scope>NUCLEOTIDE SEQUENCE</scope>
    <source>
        <strain evidence="2">TFB7829</strain>
    </source>
</reference>
<feature type="compositionally biased region" description="Basic and acidic residues" evidence="1">
    <location>
        <begin position="175"/>
        <end position="194"/>
    </location>
</feature>
<proteinExistence type="predicted"/>
<accession>A0AA38PR62</accession>
<organism evidence="2 3">
    <name type="scientific">Lentinula detonsa</name>
    <dbReference type="NCBI Taxonomy" id="2804962"/>
    <lineage>
        <taxon>Eukaryota</taxon>
        <taxon>Fungi</taxon>
        <taxon>Dikarya</taxon>
        <taxon>Basidiomycota</taxon>
        <taxon>Agaricomycotina</taxon>
        <taxon>Agaricomycetes</taxon>
        <taxon>Agaricomycetidae</taxon>
        <taxon>Agaricales</taxon>
        <taxon>Marasmiineae</taxon>
        <taxon>Omphalotaceae</taxon>
        <taxon>Lentinula</taxon>
    </lineage>
</organism>
<feature type="compositionally biased region" description="Polar residues" evidence="1">
    <location>
        <begin position="25"/>
        <end position="35"/>
    </location>
</feature>
<evidence type="ECO:0000313" key="2">
    <source>
        <dbReference type="EMBL" id="KAJ3980173.1"/>
    </source>
</evidence>
<comment type="caution">
    <text evidence="2">The sequence shown here is derived from an EMBL/GenBank/DDBJ whole genome shotgun (WGS) entry which is preliminary data.</text>
</comment>
<dbReference type="AlphaFoldDB" id="A0AA38PR62"/>
<feature type="compositionally biased region" description="Acidic residues" evidence="1">
    <location>
        <begin position="154"/>
        <end position="174"/>
    </location>
</feature>
<name>A0AA38PR62_9AGAR</name>
<protein>
    <submittedName>
        <fullName evidence="2">Uncharacterized protein</fullName>
    </submittedName>
</protein>
<gene>
    <name evidence="2" type="ORF">F5890DRAFT_1557951</name>
</gene>
<evidence type="ECO:0000256" key="1">
    <source>
        <dbReference type="SAM" id="MobiDB-lite"/>
    </source>
</evidence>
<feature type="region of interest" description="Disordered" evidence="1">
    <location>
        <begin position="146"/>
        <end position="194"/>
    </location>
</feature>